<gene>
    <name evidence="3" type="ORF">T4B_8083</name>
</gene>
<keyword evidence="2" id="KW-1133">Transmembrane helix</keyword>
<feature type="compositionally biased region" description="Basic and acidic residues" evidence="1">
    <location>
        <begin position="827"/>
        <end position="850"/>
    </location>
</feature>
<keyword evidence="4" id="KW-1185">Reference proteome</keyword>
<sequence length="969" mass="111574">LTMKSANPNFEFDVAKVWAKLREAINATDSDNCPEEKINYKSNEDSLLSAEMDVAEMEMYGEKFQIEQHATLNEFQSKFTSEKVVEILLIIKEKCTSLCKVLHHNALSESEISKNKSVLLPKQIYILAKSVIDILIKDKRKEICDDLQQCVQAIPLYLEGYRPPPVQINESDVWYNVALNLTMSTLFPLTSVANNVSELLLRTVFGNKEGNATDWSDENAPPSPLLENGISSLLFYDLLVPVSYGLGWFVGVLLLTLIYCACASRKKADAQKKSPIIALNAILLLLVMAMSVAMIALAFFAVTGSPAMHRGLSNLQDNVFPMGNQLYQLVKEELDDLINNYRRCLRKKRNFRLPEETEFYNNCKVALKYIEPHIEEFKTECMSTCNTECRMTLNSSKLFFKHFSSSDCDEYFSSKDADGSNIMKTTKYDENIEASSLAADQNLRYKRHYVQELQTVLAKFGDNLHAISIAINNFGDSLRHRVQYFLQILSPYLIFARYISILVLYWLLGISLLYCMGSVLMTKRIFQKGVASNAKFKIFRSGASCATATSFLIACYLCFWIAIGGYVYILCENSKNVEERSGLHVITHDDLEKLDLFGLAIKAIYAQYRRKDEPLNDEDSSFFMNRFRRNANNFKSASYILKSCKQNGQLSSTLDLFSSNAFKKLRQLMPSKRYRRQSNGSAHQNFIKKNHTLDALEKLILHSNVENESCTRLKWRIVGFVKVLHNFMLKAESGNALVKRQKRQYKILPRFLGRFYDMLKKEILECDTLIYQFETFYKAICVDIAIPFNMYWIVIVLWTVLAYFAAYLALIIEYSYGENYAKQTDDVESSRVSNKEESTAEAKSEAEKSAVSKVTSQSEIKDAAQSSVSKAVDRSRRGMSRYDFGDFSAISRHTAHVRKRLTSYASEAAGRMRDRYERVRRRRHRGDRYDESVGEPRRRRWRDRIDFRSRDRYDESEVTRARESEDSRR</sequence>
<feature type="compositionally biased region" description="Basic and acidic residues" evidence="1">
    <location>
        <begin position="927"/>
        <end position="936"/>
    </location>
</feature>
<feature type="transmembrane region" description="Helical" evidence="2">
    <location>
        <begin position="242"/>
        <end position="264"/>
    </location>
</feature>
<dbReference type="EMBL" id="JYDS01000024">
    <property type="protein sequence ID" value="KRZ31476.1"/>
    <property type="molecule type" value="Genomic_DNA"/>
</dbReference>
<evidence type="ECO:0000256" key="2">
    <source>
        <dbReference type="SAM" id="Phobius"/>
    </source>
</evidence>
<feature type="region of interest" description="Disordered" evidence="1">
    <location>
        <begin position="908"/>
        <end position="941"/>
    </location>
</feature>
<protein>
    <submittedName>
        <fullName evidence="3">Uncharacterized protein</fullName>
    </submittedName>
</protein>
<keyword evidence="2" id="KW-0472">Membrane</keyword>
<feature type="transmembrane region" description="Helical" evidence="2">
    <location>
        <begin position="790"/>
        <end position="812"/>
    </location>
</feature>
<feature type="region of interest" description="Disordered" evidence="1">
    <location>
        <begin position="827"/>
        <end position="858"/>
    </location>
</feature>
<evidence type="ECO:0000313" key="4">
    <source>
        <dbReference type="Proteomes" id="UP000054805"/>
    </source>
</evidence>
<dbReference type="AlphaFoldDB" id="A0A0V1J972"/>
<comment type="caution">
    <text evidence="3">The sequence shown here is derived from an EMBL/GenBank/DDBJ whole genome shotgun (WGS) entry which is preliminary data.</text>
</comment>
<evidence type="ECO:0000256" key="1">
    <source>
        <dbReference type="SAM" id="MobiDB-lite"/>
    </source>
</evidence>
<feature type="transmembrane region" description="Helical" evidence="2">
    <location>
        <begin position="276"/>
        <end position="302"/>
    </location>
</feature>
<feature type="non-terminal residue" evidence="3">
    <location>
        <position position="1"/>
    </location>
</feature>
<accession>A0A0V1J972</accession>
<evidence type="ECO:0000313" key="3">
    <source>
        <dbReference type="EMBL" id="KRZ31476.1"/>
    </source>
</evidence>
<name>A0A0V1J972_TRIPS</name>
<organism evidence="3 4">
    <name type="scientific">Trichinella pseudospiralis</name>
    <name type="common">Parasitic roundworm</name>
    <dbReference type="NCBI Taxonomy" id="6337"/>
    <lineage>
        <taxon>Eukaryota</taxon>
        <taxon>Metazoa</taxon>
        <taxon>Ecdysozoa</taxon>
        <taxon>Nematoda</taxon>
        <taxon>Enoplea</taxon>
        <taxon>Dorylaimia</taxon>
        <taxon>Trichinellida</taxon>
        <taxon>Trichinellidae</taxon>
        <taxon>Trichinella</taxon>
    </lineage>
</organism>
<keyword evidence="2" id="KW-0812">Transmembrane</keyword>
<proteinExistence type="predicted"/>
<dbReference type="Proteomes" id="UP000054805">
    <property type="component" value="Unassembled WGS sequence"/>
</dbReference>
<feature type="transmembrane region" description="Helical" evidence="2">
    <location>
        <begin position="542"/>
        <end position="569"/>
    </location>
</feature>
<reference evidence="3 4" key="1">
    <citation type="submission" date="2015-01" db="EMBL/GenBank/DDBJ databases">
        <title>Evolution of Trichinella species and genotypes.</title>
        <authorList>
            <person name="Korhonen P.K."/>
            <person name="Edoardo P."/>
            <person name="Giuseppe L.R."/>
            <person name="Gasser R.B."/>
        </authorList>
    </citation>
    <scope>NUCLEOTIDE SEQUENCE [LARGE SCALE GENOMIC DNA]</scope>
    <source>
        <strain evidence="3">ISS588</strain>
    </source>
</reference>
<feature type="transmembrane region" description="Helical" evidence="2">
    <location>
        <begin position="498"/>
        <end position="521"/>
    </location>
</feature>